<dbReference type="InterPro" id="IPR001173">
    <property type="entry name" value="Glyco_trans_2-like"/>
</dbReference>
<dbReference type="PANTHER" id="PTHR43685:SF5">
    <property type="entry name" value="GLYCOSYLTRANSFERASE EPSE-RELATED"/>
    <property type="match status" value="1"/>
</dbReference>
<feature type="domain" description="Glycosyltransferase 2-like" evidence="4">
    <location>
        <begin position="10"/>
        <end position="166"/>
    </location>
</feature>
<dbReference type="PANTHER" id="PTHR43685">
    <property type="entry name" value="GLYCOSYLTRANSFERASE"/>
    <property type="match status" value="1"/>
</dbReference>
<dbReference type="Pfam" id="PF00535">
    <property type="entry name" value="Glycos_transf_2"/>
    <property type="match status" value="1"/>
</dbReference>
<gene>
    <name evidence="5" type="ORF">FB388_0430</name>
</gene>
<dbReference type="EMBL" id="VFPH01000001">
    <property type="protein sequence ID" value="TQM43089.1"/>
    <property type="molecule type" value="Genomic_DNA"/>
</dbReference>
<keyword evidence="6" id="KW-1185">Reference proteome</keyword>
<name>A0A543GAI1_9PSEU</name>
<evidence type="ECO:0000313" key="6">
    <source>
        <dbReference type="Proteomes" id="UP000319818"/>
    </source>
</evidence>
<evidence type="ECO:0000256" key="1">
    <source>
        <dbReference type="ARBA" id="ARBA00006739"/>
    </source>
</evidence>
<reference evidence="5 6" key="1">
    <citation type="submission" date="2019-06" db="EMBL/GenBank/DDBJ databases">
        <title>Sequencing the genomes of 1000 actinobacteria strains.</title>
        <authorList>
            <person name="Klenk H.-P."/>
        </authorList>
    </citation>
    <scope>NUCLEOTIDE SEQUENCE [LARGE SCALE GENOMIC DNA]</scope>
    <source>
        <strain evidence="5 6">DSM 45511</strain>
    </source>
</reference>
<accession>A0A543GAI1</accession>
<protein>
    <submittedName>
        <fullName evidence="5">Glycosyl transferase family 2</fullName>
    </submittedName>
</protein>
<comment type="caution">
    <text evidence="5">The sequence shown here is derived from an EMBL/GenBank/DDBJ whole genome shotgun (WGS) entry which is preliminary data.</text>
</comment>
<organism evidence="5 6">
    <name type="scientific">Pseudonocardia cypriaca</name>
    <dbReference type="NCBI Taxonomy" id="882449"/>
    <lineage>
        <taxon>Bacteria</taxon>
        <taxon>Bacillati</taxon>
        <taxon>Actinomycetota</taxon>
        <taxon>Actinomycetes</taxon>
        <taxon>Pseudonocardiales</taxon>
        <taxon>Pseudonocardiaceae</taxon>
        <taxon>Pseudonocardia</taxon>
    </lineage>
</organism>
<evidence type="ECO:0000256" key="2">
    <source>
        <dbReference type="ARBA" id="ARBA00022676"/>
    </source>
</evidence>
<dbReference type="AlphaFoldDB" id="A0A543GAI1"/>
<keyword evidence="2" id="KW-0328">Glycosyltransferase</keyword>
<evidence type="ECO:0000256" key="3">
    <source>
        <dbReference type="ARBA" id="ARBA00022679"/>
    </source>
</evidence>
<dbReference type="Gene3D" id="3.90.550.10">
    <property type="entry name" value="Spore Coat Polysaccharide Biosynthesis Protein SpsA, Chain A"/>
    <property type="match status" value="1"/>
</dbReference>
<keyword evidence="3 5" id="KW-0808">Transferase</keyword>
<dbReference type="CDD" id="cd00761">
    <property type="entry name" value="Glyco_tranf_GTA_type"/>
    <property type="match status" value="1"/>
</dbReference>
<dbReference type="InterPro" id="IPR029044">
    <property type="entry name" value="Nucleotide-diphossugar_trans"/>
</dbReference>
<evidence type="ECO:0000313" key="5">
    <source>
        <dbReference type="EMBL" id="TQM43089.1"/>
    </source>
</evidence>
<evidence type="ECO:0000259" key="4">
    <source>
        <dbReference type="Pfam" id="PF00535"/>
    </source>
</evidence>
<sequence length="343" mass="38300">MSGSTQPVFSILTSVYRTEAYFPETIESVRAQTLQDWELVVVDNGMSDEVVRIVEKYSDDPRIRLVRQENNGLGGGIDAAAAVARGRYYAVLDSDDLLMPTFCERTAAILDARPEIDVVGIDAYLFEDEDGQDQIRSYRQSVGIRTPAELEHPIGLVEMIGGNVLYYTAAIRAEAWARGGGYSCDTPKVEDLAMFLRMLAADCDIRCLPERLARYRLRADSFSRDPAQVDAFEASLERAFLNAQSLTDAPDVQQALDRSLRKLRFDQAMRRARKALIDSDIPTARRQARRAFEQRRSVRPAAVYAGLLLAPGILRNVHPAKQWLSGTAATLTRRGRALLRPST</sequence>
<dbReference type="OrthoDB" id="3177103at2"/>
<dbReference type="SUPFAM" id="SSF53448">
    <property type="entry name" value="Nucleotide-diphospho-sugar transferases"/>
    <property type="match status" value="1"/>
</dbReference>
<dbReference type="InterPro" id="IPR050834">
    <property type="entry name" value="Glycosyltransf_2"/>
</dbReference>
<dbReference type="GO" id="GO:0016757">
    <property type="term" value="F:glycosyltransferase activity"/>
    <property type="evidence" value="ECO:0007669"/>
    <property type="project" value="UniProtKB-KW"/>
</dbReference>
<dbReference type="Proteomes" id="UP000319818">
    <property type="component" value="Unassembled WGS sequence"/>
</dbReference>
<proteinExistence type="inferred from homology"/>
<comment type="similarity">
    <text evidence="1">Belongs to the glycosyltransferase 2 family.</text>
</comment>